<proteinExistence type="predicted"/>
<feature type="chain" id="PRO_5004454874" description="Secreted protein" evidence="1">
    <location>
        <begin position="24"/>
        <end position="111"/>
    </location>
</feature>
<gene>
    <name evidence="2" type="ORF">CHC_T00007350001</name>
</gene>
<sequence length="111" mass="12506">MKLIGRTLVRVLCLWISFSRVAVVRDFTSRCISARARCVLSIRTSRSEWTSSIDRTRTEPPILVVTERNVVSWGSPVNTLRAQRRPKCCSGDELSTDCTTGMTLGQDLCRN</sequence>
<keyword evidence="3" id="KW-1185">Reference proteome</keyword>
<reference evidence="3" key="1">
    <citation type="journal article" date="2013" name="Proc. Natl. Acad. Sci. U.S.A.">
        <title>Genome structure and metabolic features in the red seaweed Chondrus crispus shed light on evolution of the Archaeplastida.</title>
        <authorList>
            <person name="Collen J."/>
            <person name="Porcel B."/>
            <person name="Carre W."/>
            <person name="Ball S.G."/>
            <person name="Chaparro C."/>
            <person name="Tonon T."/>
            <person name="Barbeyron T."/>
            <person name="Michel G."/>
            <person name="Noel B."/>
            <person name="Valentin K."/>
            <person name="Elias M."/>
            <person name="Artiguenave F."/>
            <person name="Arun A."/>
            <person name="Aury J.M."/>
            <person name="Barbosa-Neto J.F."/>
            <person name="Bothwell J.H."/>
            <person name="Bouget F.Y."/>
            <person name="Brillet L."/>
            <person name="Cabello-Hurtado F."/>
            <person name="Capella-Gutierrez S."/>
            <person name="Charrier B."/>
            <person name="Cladiere L."/>
            <person name="Cock J.M."/>
            <person name="Coelho S.M."/>
            <person name="Colleoni C."/>
            <person name="Czjzek M."/>
            <person name="Da Silva C."/>
            <person name="Delage L."/>
            <person name="Denoeud F."/>
            <person name="Deschamps P."/>
            <person name="Dittami S.M."/>
            <person name="Gabaldon T."/>
            <person name="Gachon C.M."/>
            <person name="Groisillier A."/>
            <person name="Herve C."/>
            <person name="Jabbari K."/>
            <person name="Katinka M."/>
            <person name="Kloareg B."/>
            <person name="Kowalczyk N."/>
            <person name="Labadie K."/>
            <person name="Leblanc C."/>
            <person name="Lopez P.J."/>
            <person name="McLachlan D.H."/>
            <person name="Meslet-Cladiere L."/>
            <person name="Moustafa A."/>
            <person name="Nehr Z."/>
            <person name="Nyvall Collen P."/>
            <person name="Panaud O."/>
            <person name="Partensky F."/>
            <person name="Poulain J."/>
            <person name="Rensing S.A."/>
            <person name="Rousvoal S."/>
            <person name="Samson G."/>
            <person name="Symeonidi A."/>
            <person name="Weissenbach J."/>
            <person name="Zambounis A."/>
            <person name="Wincker P."/>
            <person name="Boyen C."/>
        </authorList>
    </citation>
    <scope>NUCLEOTIDE SEQUENCE [LARGE SCALE GENOMIC DNA]</scope>
    <source>
        <strain evidence="3">cv. Stackhouse</strain>
    </source>
</reference>
<evidence type="ECO:0000313" key="2">
    <source>
        <dbReference type="EMBL" id="CDF41130.1"/>
    </source>
</evidence>
<dbReference type="Gramene" id="CDF41130">
    <property type="protein sequence ID" value="CDF41130"/>
    <property type="gene ID" value="CHC_T00007350001"/>
</dbReference>
<dbReference type="AlphaFoldDB" id="R7QUV4"/>
<dbReference type="EMBL" id="HG002309">
    <property type="protein sequence ID" value="CDF41130.1"/>
    <property type="molecule type" value="Genomic_DNA"/>
</dbReference>
<feature type="signal peptide" evidence="1">
    <location>
        <begin position="1"/>
        <end position="23"/>
    </location>
</feature>
<accession>R7QUV4</accession>
<keyword evidence="1" id="KW-0732">Signal</keyword>
<dbReference type="GeneID" id="17319103"/>
<protein>
    <recommendedName>
        <fullName evidence="4">Secreted protein</fullName>
    </recommendedName>
</protein>
<evidence type="ECO:0008006" key="4">
    <source>
        <dbReference type="Google" id="ProtNLM"/>
    </source>
</evidence>
<organism evidence="2 3">
    <name type="scientific">Chondrus crispus</name>
    <name type="common">Carrageen Irish moss</name>
    <name type="synonym">Polymorpha crispa</name>
    <dbReference type="NCBI Taxonomy" id="2769"/>
    <lineage>
        <taxon>Eukaryota</taxon>
        <taxon>Rhodophyta</taxon>
        <taxon>Florideophyceae</taxon>
        <taxon>Rhodymeniophycidae</taxon>
        <taxon>Gigartinales</taxon>
        <taxon>Gigartinaceae</taxon>
        <taxon>Chondrus</taxon>
    </lineage>
</organism>
<dbReference type="Proteomes" id="UP000012073">
    <property type="component" value="Unassembled WGS sequence"/>
</dbReference>
<dbReference type="KEGG" id="ccp:CHC_T00007350001"/>
<evidence type="ECO:0000313" key="3">
    <source>
        <dbReference type="Proteomes" id="UP000012073"/>
    </source>
</evidence>
<evidence type="ECO:0000256" key="1">
    <source>
        <dbReference type="SAM" id="SignalP"/>
    </source>
</evidence>
<dbReference type="RefSeq" id="XP_005711424.1">
    <property type="nucleotide sequence ID" value="XM_005711367.1"/>
</dbReference>
<name>R7QUV4_CHOCR</name>